<dbReference type="InParanoid" id="A0A151Z6P7"/>
<comment type="caution">
    <text evidence="7">The sequence shown here is derived from an EMBL/GenBank/DDBJ whole genome shotgun (WGS) entry which is preliminary data.</text>
</comment>
<dbReference type="InterPro" id="IPR003689">
    <property type="entry name" value="ZIP"/>
</dbReference>
<feature type="transmembrane region" description="Helical" evidence="6">
    <location>
        <begin position="36"/>
        <end position="55"/>
    </location>
</feature>
<feature type="transmembrane region" description="Helical" evidence="6">
    <location>
        <begin position="6"/>
        <end position="24"/>
    </location>
</feature>
<keyword evidence="8" id="KW-1185">Reference proteome</keyword>
<dbReference type="PANTHER" id="PTHR11040:SF140">
    <property type="entry name" value="ZRT (ZRT), IRT- (IRT-) LIKE PROTEIN TRANSPORTER"/>
    <property type="match status" value="1"/>
</dbReference>
<organism evidence="7 8">
    <name type="scientific">Tieghemostelium lacteum</name>
    <name type="common">Slime mold</name>
    <name type="synonym">Dictyostelium lacteum</name>
    <dbReference type="NCBI Taxonomy" id="361077"/>
    <lineage>
        <taxon>Eukaryota</taxon>
        <taxon>Amoebozoa</taxon>
        <taxon>Evosea</taxon>
        <taxon>Eumycetozoa</taxon>
        <taxon>Dictyostelia</taxon>
        <taxon>Dictyosteliales</taxon>
        <taxon>Raperosteliaceae</taxon>
        <taxon>Tieghemostelium</taxon>
    </lineage>
</organism>
<evidence type="ECO:0000256" key="6">
    <source>
        <dbReference type="SAM" id="Phobius"/>
    </source>
</evidence>
<dbReference type="OrthoDB" id="448280at2759"/>
<dbReference type="STRING" id="361077.A0A151Z6P7"/>
<keyword evidence="4 6" id="KW-0472">Membrane</keyword>
<dbReference type="GO" id="GO:0005886">
    <property type="term" value="C:plasma membrane"/>
    <property type="evidence" value="ECO:0007669"/>
    <property type="project" value="TreeGrafter"/>
</dbReference>
<evidence type="ECO:0000256" key="1">
    <source>
        <dbReference type="ARBA" id="ARBA00004141"/>
    </source>
</evidence>
<accession>A0A151Z6P7</accession>
<feature type="transmembrane region" description="Helical" evidence="6">
    <location>
        <begin position="263"/>
        <end position="282"/>
    </location>
</feature>
<feature type="compositionally biased region" description="Basic and acidic residues" evidence="5">
    <location>
        <begin position="140"/>
        <end position="154"/>
    </location>
</feature>
<evidence type="ECO:0000313" key="7">
    <source>
        <dbReference type="EMBL" id="KYQ89633.1"/>
    </source>
</evidence>
<dbReference type="GO" id="GO:0005385">
    <property type="term" value="F:zinc ion transmembrane transporter activity"/>
    <property type="evidence" value="ECO:0007669"/>
    <property type="project" value="TreeGrafter"/>
</dbReference>
<gene>
    <name evidence="7" type="ORF">DLAC_09598</name>
</gene>
<proteinExistence type="predicted"/>
<evidence type="ECO:0000256" key="3">
    <source>
        <dbReference type="ARBA" id="ARBA00022989"/>
    </source>
</evidence>
<keyword evidence="3 6" id="KW-1133">Transmembrane helix</keyword>
<dbReference type="OMA" id="HEMSHTH"/>
<name>A0A151Z6P7_TIELA</name>
<feature type="transmembrane region" description="Helical" evidence="6">
    <location>
        <begin position="197"/>
        <end position="222"/>
    </location>
</feature>
<dbReference type="PANTHER" id="PTHR11040">
    <property type="entry name" value="ZINC/IRON TRANSPORTER"/>
    <property type="match status" value="1"/>
</dbReference>
<feature type="transmembrane region" description="Helical" evidence="6">
    <location>
        <begin position="234"/>
        <end position="251"/>
    </location>
</feature>
<dbReference type="Proteomes" id="UP000076078">
    <property type="component" value="Unassembled WGS sequence"/>
</dbReference>
<dbReference type="Pfam" id="PF02535">
    <property type="entry name" value="Zip"/>
    <property type="match status" value="1"/>
</dbReference>
<sequence length="389" mass="43963">MDTTILKILYLIIIFIICFIGGIIPKYFKNNAKALSYSNCLGAGILLGASFLHILSESETKISNQFPSSHLFYFIGFFGSFILERILFEHKHDHLSNEDNIDIFDNELKELKPESPVITSLSQTEDTIVTINESLDLESDDHYHNDKDEHTKKEEEEEDKHQHKHNKGKGFPFMLFSVLALESIVSGSALGVEDDKVSIFVTFLAISTHIWAESFALTATVLKSTKNSKTVFKSVLLFSMMTPIGGVVGLISEKLLSREQSNIISGLLLALAGGCFLYVSIFEIMVEEFQDSHGDEIHHKHDSSHHQRGNKTGKLDFEKALNEKDDKDIQEFNFNDINNIPGTPSKGYQKLSTSNKNHKHSHFSIPVKWKKTILLISGFTFMALLRTYE</sequence>
<protein>
    <recommendedName>
        <fullName evidence="9">Zinc/iron permease</fullName>
    </recommendedName>
</protein>
<evidence type="ECO:0000256" key="4">
    <source>
        <dbReference type="ARBA" id="ARBA00023136"/>
    </source>
</evidence>
<feature type="region of interest" description="Disordered" evidence="5">
    <location>
        <begin position="139"/>
        <end position="166"/>
    </location>
</feature>
<evidence type="ECO:0000256" key="5">
    <source>
        <dbReference type="SAM" id="MobiDB-lite"/>
    </source>
</evidence>
<dbReference type="AlphaFoldDB" id="A0A151Z6P7"/>
<evidence type="ECO:0000256" key="2">
    <source>
        <dbReference type="ARBA" id="ARBA00022692"/>
    </source>
</evidence>
<dbReference type="EMBL" id="LODT01000039">
    <property type="protein sequence ID" value="KYQ89633.1"/>
    <property type="molecule type" value="Genomic_DNA"/>
</dbReference>
<keyword evidence="2 6" id="KW-0812">Transmembrane</keyword>
<evidence type="ECO:0008006" key="9">
    <source>
        <dbReference type="Google" id="ProtNLM"/>
    </source>
</evidence>
<feature type="transmembrane region" description="Helical" evidence="6">
    <location>
        <begin position="70"/>
        <end position="88"/>
    </location>
</feature>
<comment type="subcellular location">
    <subcellularLocation>
        <location evidence="1">Membrane</location>
        <topology evidence="1">Multi-pass membrane protein</topology>
    </subcellularLocation>
</comment>
<evidence type="ECO:0000313" key="8">
    <source>
        <dbReference type="Proteomes" id="UP000076078"/>
    </source>
</evidence>
<feature type="transmembrane region" description="Helical" evidence="6">
    <location>
        <begin position="170"/>
        <end position="191"/>
    </location>
</feature>
<reference evidence="7 8" key="1">
    <citation type="submission" date="2015-12" db="EMBL/GenBank/DDBJ databases">
        <title>Dictyostelia acquired genes for synthesis and detection of signals that induce cell-type specialization by lateral gene transfer from prokaryotes.</title>
        <authorList>
            <person name="Gloeckner G."/>
            <person name="Schaap P."/>
        </authorList>
    </citation>
    <scope>NUCLEOTIDE SEQUENCE [LARGE SCALE GENOMIC DNA]</scope>
    <source>
        <strain evidence="7 8">TK</strain>
    </source>
</reference>